<proteinExistence type="predicted"/>
<dbReference type="AlphaFoldDB" id="M4EMR6"/>
<dbReference type="HOGENOM" id="CLU_2389315_0_0_1"/>
<feature type="chain" id="PRO_5004052215" evidence="1">
    <location>
        <begin position="21"/>
        <end position="94"/>
    </location>
</feature>
<sequence>MTPLMTTWIAGDLWLMAVTGGGCLNELDELSDTNLEHNELNELSYIEVVMDRARKEEIRPKPDDRSELSFSVKKETKIHSPCLEVQSQDHKPRD</sequence>
<keyword evidence="3" id="KW-1185">Reference proteome</keyword>
<evidence type="ECO:0000313" key="2">
    <source>
        <dbReference type="EnsemblPlants" id="Bra030086.1-P"/>
    </source>
</evidence>
<keyword evidence="1" id="KW-0732">Signal</keyword>
<protein>
    <submittedName>
        <fullName evidence="2">Uncharacterized protein</fullName>
    </submittedName>
</protein>
<reference evidence="2" key="3">
    <citation type="submission" date="2023-03" db="UniProtKB">
        <authorList>
            <consortium name="EnsemblPlants"/>
        </authorList>
    </citation>
    <scope>IDENTIFICATION</scope>
    <source>
        <strain evidence="2">cv. Chiifu-401-42</strain>
    </source>
</reference>
<dbReference type="InParanoid" id="M4EMR6"/>
<reference evidence="2 3" key="2">
    <citation type="journal article" date="2018" name="Hortic Res">
        <title>Improved Brassica rapa reference genome by single-molecule sequencing and chromosome conformation capture technologies.</title>
        <authorList>
            <person name="Zhang L."/>
            <person name="Cai X."/>
            <person name="Wu J."/>
            <person name="Liu M."/>
            <person name="Grob S."/>
            <person name="Cheng F."/>
            <person name="Liang J."/>
            <person name="Cai C."/>
            <person name="Liu Z."/>
            <person name="Liu B."/>
            <person name="Wang F."/>
            <person name="Li S."/>
            <person name="Liu F."/>
            <person name="Li X."/>
            <person name="Cheng L."/>
            <person name="Yang W."/>
            <person name="Li M.H."/>
            <person name="Grossniklaus U."/>
            <person name="Zheng H."/>
            <person name="Wang X."/>
        </authorList>
    </citation>
    <scope>NUCLEOTIDE SEQUENCE [LARGE SCALE GENOMIC DNA]</scope>
    <source>
        <strain evidence="2 3">cv. Chiifu-401-42</strain>
    </source>
</reference>
<dbReference type="Proteomes" id="UP000011750">
    <property type="component" value="Chromosome A07"/>
</dbReference>
<evidence type="ECO:0000313" key="3">
    <source>
        <dbReference type="Proteomes" id="UP000011750"/>
    </source>
</evidence>
<organism evidence="2 3">
    <name type="scientific">Brassica campestris</name>
    <name type="common">Field mustard</name>
    <dbReference type="NCBI Taxonomy" id="3711"/>
    <lineage>
        <taxon>Eukaryota</taxon>
        <taxon>Viridiplantae</taxon>
        <taxon>Streptophyta</taxon>
        <taxon>Embryophyta</taxon>
        <taxon>Tracheophyta</taxon>
        <taxon>Spermatophyta</taxon>
        <taxon>Magnoliopsida</taxon>
        <taxon>eudicotyledons</taxon>
        <taxon>Gunneridae</taxon>
        <taxon>Pentapetalae</taxon>
        <taxon>rosids</taxon>
        <taxon>malvids</taxon>
        <taxon>Brassicales</taxon>
        <taxon>Brassicaceae</taxon>
        <taxon>Brassiceae</taxon>
        <taxon>Brassica</taxon>
    </lineage>
</organism>
<accession>M4EMR6</accession>
<name>M4EMR6_BRACM</name>
<evidence type="ECO:0000256" key="1">
    <source>
        <dbReference type="SAM" id="SignalP"/>
    </source>
</evidence>
<feature type="signal peptide" evidence="1">
    <location>
        <begin position="1"/>
        <end position="20"/>
    </location>
</feature>
<reference evidence="2 3" key="1">
    <citation type="journal article" date="2011" name="Nat. Genet.">
        <title>The genome of the mesopolyploid crop species Brassica rapa.</title>
        <authorList>
            <consortium name="Brassica rapa Genome Sequencing Project Consortium"/>
            <person name="Wang X."/>
            <person name="Wang H."/>
            <person name="Wang J."/>
            <person name="Sun R."/>
            <person name="Wu J."/>
            <person name="Liu S."/>
            <person name="Bai Y."/>
            <person name="Mun J.H."/>
            <person name="Bancroft I."/>
            <person name="Cheng F."/>
            <person name="Huang S."/>
            <person name="Li X."/>
            <person name="Hua W."/>
            <person name="Wang J."/>
            <person name="Wang X."/>
            <person name="Freeling M."/>
            <person name="Pires J.C."/>
            <person name="Paterson A.H."/>
            <person name="Chalhoub B."/>
            <person name="Wang B."/>
            <person name="Hayward A."/>
            <person name="Sharpe A.G."/>
            <person name="Park B.S."/>
            <person name="Weisshaar B."/>
            <person name="Liu B."/>
            <person name="Li B."/>
            <person name="Liu B."/>
            <person name="Tong C."/>
            <person name="Song C."/>
            <person name="Duran C."/>
            <person name="Peng C."/>
            <person name="Geng C."/>
            <person name="Koh C."/>
            <person name="Lin C."/>
            <person name="Edwards D."/>
            <person name="Mu D."/>
            <person name="Shen D."/>
            <person name="Soumpourou E."/>
            <person name="Li F."/>
            <person name="Fraser F."/>
            <person name="Conant G."/>
            <person name="Lassalle G."/>
            <person name="King G.J."/>
            <person name="Bonnema G."/>
            <person name="Tang H."/>
            <person name="Wang H."/>
            <person name="Belcram H."/>
            <person name="Zhou H."/>
            <person name="Hirakawa H."/>
            <person name="Abe H."/>
            <person name="Guo H."/>
            <person name="Wang H."/>
            <person name="Jin H."/>
            <person name="Parkin I.A."/>
            <person name="Batley J."/>
            <person name="Kim J.S."/>
            <person name="Just J."/>
            <person name="Li J."/>
            <person name="Xu J."/>
            <person name="Deng J."/>
            <person name="Kim J.A."/>
            <person name="Li J."/>
            <person name="Yu J."/>
            <person name="Meng J."/>
            <person name="Wang J."/>
            <person name="Min J."/>
            <person name="Poulain J."/>
            <person name="Wang J."/>
            <person name="Hatakeyama K."/>
            <person name="Wu K."/>
            <person name="Wang L."/>
            <person name="Fang L."/>
            <person name="Trick M."/>
            <person name="Links M.G."/>
            <person name="Zhao M."/>
            <person name="Jin M."/>
            <person name="Ramchiary N."/>
            <person name="Drou N."/>
            <person name="Berkman P.J."/>
            <person name="Cai Q."/>
            <person name="Huang Q."/>
            <person name="Li R."/>
            <person name="Tabata S."/>
            <person name="Cheng S."/>
            <person name="Zhang S."/>
            <person name="Zhang S."/>
            <person name="Huang S."/>
            <person name="Sato S."/>
            <person name="Sun S."/>
            <person name="Kwon S.J."/>
            <person name="Choi S.R."/>
            <person name="Lee T.H."/>
            <person name="Fan W."/>
            <person name="Zhao X."/>
            <person name="Tan X."/>
            <person name="Xu X."/>
            <person name="Wang Y."/>
            <person name="Qiu Y."/>
            <person name="Yin Y."/>
            <person name="Li Y."/>
            <person name="Du Y."/>
            <person name="Liao Y."/>
            <person name="Lim Y."/>
            <person name="Narusaka Y."/>
            <person name="Wang Y."/>
            <person name="Wang Z."/>
            <person name="Li Z."/>
            <person name="Wang Z."/>
            <person name="Xiong Z."/>
            <person name="Zhang Z."/>
        </authorList>
    </citation>
    <scope>NUCLEOTIDE SEQUENCE [LARGE SCALE GENOMIC DNA]</scope>
    <source>
        <strain evidence="2 3">cv. Chiifu-401-42</strain>
    </source>
</reference>
<dbReference type="EnsemblPlants" id="Bra030086.1">
    <property type="protein sequence ID" value="Bra030086.1-P"/>
    <property type="gene ID" value="Bra030086"/>
</dbReference>
<dbReference type="Gramene" id="Bra030086.1">
    <property type="protein sequence ID" value="Bra030086.1-P"/>
    <property type="gene ID" value="Bra030086"/>
</dbReference>